<evidence type="ECO:0000313" key="2">
    <source>
        <dbReference type="Proteomes" id="UP000283322"/>
    </source>
</evidence>
<name>A0A422ZRU8_KLEPN</name>
<organism evidence="1 2">
    <name type="scientific">Klebsiella pneumoniae</name>
    <dbReference type="NCBI Taxonomy" id="573"/>
    <lineage>
        <taxon>Bacteria</taxon>
        <taxon>Pseudomonadati</taxon>
        <taxon>Pseudomonadota</taxon>
        <taxon>Gammaproteobacteria</taxon>
        <taxon>Enterobacterales</taxon>
        <taxon>Enterobacteriaceae</taxon>
        <taxon>Klebsiella/Raoultella group</taxon>
        <taxon>Klebsiella</taxon>
        <taxon>Klebsiella pneumoniae complex</taxon>
    </lineage>
</organism>
<dbReference type="AlphaFoldDB" id="A0A422ZRU8"/>
<sequence length="148" mass="16838">MPHAKKAGPNLERPKSKKTYHFNQPKIVNNGIWVVLNSGIVSEEAVSMVQNHYIPSGLPHMIFCQGFSDGISMYQAGYEQWVKRNSFIPLDDGIPIVEVRMPRHAGPSTNAIMREIPRMSVEQSHNLSRRMFARTAEDRAKELYDDAE</sequence>
<protein>
    <submittedName>
        <fullName evidence="1">Uncharacterized protein</fullName>
    </submittedName>
</protein>
<reference evidence="1 2" key="1">
    <citation type="submission" date="2018-10" db="EMBL/GenBank/DDBJ databases">
        <authorList>
            <person name="Vanduin D."/>
            <person name="Fouts D."/>
            <person name="Wright M."/>
            <person name="Sutton G."/>
            <person name="Nguyen K."/>
            <person name="Kreiswirth B."/>
            <person name="Chen L."/>
            <person name="Rojas L."/>
            <person name="Hujer A."/>
            <person name="Hujer K."/>
            <person name="Bonomo R."/>
            <person name="Adams M."/>
        </authorList>
    </citation>
    <scope>NUCLEOTIDE SEQUENCE [LARGE SCALE GENOMIC DNA]</scope>
    <source>
        <strain evidence="1 2">CRK0165</strain>
    </source>
</reference>
<dbReference type="EMBL" id="MPYG04000133">
    <property type="protein sequence ID" value="ROG94125.1"/>
    <property type="molecule type" value="Genomic_DNA"/>
</dbReference>
<evidence type="ECO:0000313" key="1">
    <source>
        <dbReference type="EMBL" id="ROG94125.1"/>
    </source>
</evidence>
<proteinExistence type="predicted"/>
<dbReference type="RefSeq" id="WP_102063494.1">
    <property type="nucleotide sequence ID" value="NZ_MPYG04000133.1"/>
</dbReference>
<accession>A0A422ZRU8</accession>
<dbReference type="Proteomes" id="UP000283322">
    <property type="component" value="Unassembled WGS sequence"/>
</dbReference>
<comment type="caution">
    <text evidence="1">The sequence shown here is derived from an EMBL/GenBank/DDBJ whole genome shotgun (WGS) entry which is preliminary data.</text>
</comment>
<gene>
    <name evidence="1" type="ORF">BL124_00017735</name>
</gene>